<evidence type="ECO:0000313" key="10">
    <source>
        <dbReference type="Proteomes" id="UP000062768"/>
    </source>
</evidence>
<keyword evidence="10" id="KW-1185">Reference proteome</keyword>
<dbReference type="PIRSF" id="PIRSF005859">
    <property type="entry name" value="PBR"/>
    <property type="match status" value="1"/>
</dbReference>
<evidence type="ECO:0000256" key="1">
    <source>
        <dbReference type="ARBA" id="ARBA00004141"/>
    </source>
</evidence>
<gene>
    <name evidence="7" type="ORF">BRM9_0859</name>
    <name evidence="8" type="ORF">MB9_1913</name>
</gene>
<protein>
    <submittedName>
        <fullName evidence="8">TspO and MBR-like protein</fullName>
    </submittedName>
    <submittedName>
        <fullName evidence="7">TspO/MBR family protein</fullName>
    </submittedName>
</protein>
<accession>A0A089ZA49</accession>
<evidence type="ECO:0000313" key="7">
    <source>
        <dbReference type="EMBL" id="AIS31676.1"/>
    </source>
</evidence>
<name>A0A089ZA49_METFO</name>
<dbReference type="OrthoDB" id="212929at2157"/>
<dbReference type="CDD" id="cd15904">
    <property type="entry name" value="TSPO_MBR"/>
    <property type="match status" value="1"/>
</dbReference>
<feature type="transmembrane region" description="Helical" evidence="6">
    <location>
        <begin position="83"/>
        <end position="105"/>
    </location>
</feature>
<evidence type="ECO:0000313" key="8">
    <source>
        <dbReference type="EMBL" id="CEL25540.1"/>
    </source>
</evidence>
<dbReference type="InterPro" id="IPR038330">
    <property type="entry name" value="TspO/MBR-related_sf"/>
</dbReference>
<organism evidence="7 9">
    <name type="scientific">Methanobacterium formicicum</name>
    <dbReference type="NCBI Taxonomy" id="2162"/>
    <lineage>
        <taxon>Archaea</taxon>
        <taxon>Methanobacteriati</taxon>
        <taxon>Methanobacteriota</taxon>
        <taxon>Methanomada group</taxon>
        <taxon>Methanobacteria</taxon>
        <taxon>Methanobacteriales</taxon>
        <taxon>Methanobacteriaceae</taxon>
        <taxon>Methanobacterium</taxon>
    </lineage>
</organism>
<feature type="transmembrane region" description="Helical" evidence="6">
    <location>
        <begin position="12"/>
        <end position="32"/>
    </location>
</feature>
<dbReference type="GO" id="GO:0033013">
    <property type="term" value="P:tetrapyrrole metabolic process"/>
    <property type="evidence" value="ECO:0007669"/>
    <property type="project" value="UniProtKB-ARBA"/>
</dbReference>
<keyword evidence="5 6" id="KW-0472">Membrane</keyword>
<evidence type="ECO:0000313" key="9">
    <source>
        <dbReference type="Proteomes" id="UP000029661"/>
    </source>
</evidence>
<evidence type="ECO:0000256" key="5">
    <source>
        <dbReference type="ARBA" id="ARBA00023136"/>
    </source>
</evidence>
<reference evidence="8" key="2">
    <citation type="submission" date="2014-09" db="EMBL/GenBank/DDBJ databases">
        <authorList>
            <person name="Bishop-Lilly K.A."/>
            <person name="Broomall S.M."/>
            <person name="Chain P.S."/>
            <person name="Chertkov O."/>
            <person name="Coyne S.R."/>
            <person name="Daligault H.E."/>
            <person name="Davenport K.W."/>
            <person name="Erkkila T."/>
            <person name="Frey K.G."/>
            <person name="Gibbons H.S."/>
            <person name="Gu W."/>
            <person name="Jaissle J."/>
            <person name="Johnson S.L."/>
            <person name="Koroleva G.I."/>
            <person name="Ladner J.T."/>
            <person name="Lo C.-C."/>
            <person name="Minogue T.D."/>
            <person name="Munk C."/>
            <person name="Palacios G.F."/>
            <person name="Redden C.L."/>
            <person name="Rosenzweig C.N."/>
            <person name="Scholz M.B."/>
            <person name="Teshima H."/>
            <person name="Xu Y."/>
        </authorList>
    </citation>
    <scope>NUCLEOTIDE SEQUENCE</scope>
    <source>
        <strain evidence="8">Mb9</strain>
    </source>
</reference>
<dbReference type="RefSeq" id="WP_048084931.1">
    <property type="nucleotide sequence ID" value="NZ_CP006933.1"/>
</dbReference>
<keyword evidence="3 6" id="KW-0812">Transmembrane</keyword>
<dbReference type="Proteomes" id="UP000062768">
    <property type="component" value="Chromosome I"/>
</dbReference>
<evidence type="ECO:0000256" key="4">
    <source>
        <dbReference type="ARBA" id="ARBA00022989"/>
    </source>
</evidence>
<dbReference type="InterPro" id="IPR004307">
    <property type="entry name" value="TspO_MBR"/>
</dbReference>
<dbReference type="Proteomes" id="UP000029661">
    <property type="component" value="Chromosome"/>
</dbReference>
<comment type="subcellular location">
    <subcellularLocation>
        <location evidence="1">Membrane</location>
        <topology evidence="1">Multi-pass membrane protein</topology>
    </subcellularLocation>
</comment>
<feature type="transmembrane region" description="Helical" evidence="6">
    <location>
        <begin position="52"/>
        <end position="71"/>
    </location>
</feature>
<dbReference type="STRING" id="2162.BRM9_0859"/>
<dbReference type="PANTHER" id="PTHR10057:SF0">
    <property type="entry name" value="TRANSLOCATOR PROTEIN"/>
    <property type="match status" value="1"/>
</dbReference>
<sequence>MENFNLREVPRLIASILIVFFSGAVGSLATFPEITTWYAALAKPAWTPPNEWFGPIWTTLYILIGIALFLVWRQGWDRRDVRFAIGIFAVQLVLNILWSLVFFGLHSILGGFIIIFLLWIAILANMVAFYVLSKPAGLLFVPYIIWVSIASYLNYSVMLLN</sequence>
<reference evidence="7" key="1">
    <citation type="submission" date="2013-12" db="EMBL/GenBank/DDBJ databases">
        <title>The complete genome sequence of Methanobacterium sp. BRM9.</title>
        <authorList>
            <consortium name="Pastoral Greenhouse Gas Research Consortium"/>
            <person name="Kelly W.J."/>
            <person name="Leahy S.C."/>
            <person name="Perry R."/>
            <person name="Li D."/>
            <person name="Altermann E."/>
            <person name="Lambie S.C."/>
            <person name="Attwood G.T."/>
        </authorList>
    </citation>
    <scope>NUCLEOTIDE SEQUENCE [LARGE SCALE GENOMIC DNA]</scope>
    <source>
        <strain evidence="7">BRM9</strain>
    </source>
</reference>
<evidence type="ECO:0000256" key="3">
    <source>
        <dbReference type="ARBA" id="ARBA00022692"/>
    </source>
</evidence>
<proteinExistence type="inferred from homology"/>
<dbReference type="Pfam" id="PF03073">
    <property type="entry name" value="TspO_MBR"/>
    <property type="match status" value="1"/>
</dbReference>
<dbReference type="FunFam" id="1.20.1260.100:FF:000001">
    <property type="entry name" value="translocator protein 2"/>
    <property type="match status" value="1"/>
</dbReference>
<dbReference type="EMBL" id="CP006933">
    <property type="protein sequence ID" value="AIS31676.1"/>
    <property type="molecule type" value="Genomic_DNA"/>
</dbReference>
<dbReference type="PANTHER" id="PTHR10057">
    <property type="entry name" value="PERIPHERAL-TYPE BENZODIAZEPINE RECEPTOR"/>
    <property type="match status" value="1"/>
</dbReference>
<dbReference type="EMBL" id="LN734822">
    <property type="protein sequence ID" value="CEL25540.1"/>
    <property type="molecule type" value="Genomic_DNA"/>
</dbReference>
<dbReference type="AlphaFoldDB" id="A0A089ZA49"/>
<evidence type="ECO:0000256" key="2">
    <source>
        <dbReference type="ARBA" id="ARBA00007524"/>
    </source>
</evidence>
<dbReference type="GO" id="GO:0016020">
    <property type="term" value="C:membrane"/>
    <property type="evidence" value="ECO:0007669"/>
    <property type="project" value="UniProtKB-SubCell"/>
</dbReference>
<feature type="transmembrane region" description="Helical" evidence="6">
    <location>
        <begin position="111"/>
        <end position="132"/>
    </location>
</feature>
<dbReference type="PATRIC" id="fig|2162.10.peg.1988"/>
<dbReference type="KEGG" id="mfc:BRM9_0859"/>
<dbReference type="Gene3D" id="1.20.1260.100">
    <property type="entry name" value="TspO/MBR protein"/>
    <property type="match status" value="1"/>
</dbReference>
<evidence type="ECO:0000256" key="6">
    <source>
        <dbReference type="SAM" id="Phobius"/>
    </source>
</evidence>
<dbReference type="GeneID" id="26740146"/>
<feature type="transmembrane region" description="Helical" evidence="6">
    <location>
        <begin position="139"/>
        <end position="160"/>
    </location>
</feature>
<keyword evidence="4 6" id="KW-1133">Transmembrane helix</keyword>
<comment type="similarity">
    <text evidence="2">Belongs to the TspO/BZRP family.</text>
</comment>